<dbReference type="PANTHER" id="PTHR30273">
    <property type="entry name" value="PERIPLASMIC SIGNAL SENSOR AND SIGMA FACTOR ACTIVATOR FECR-RELATED"/>
    <property type="match status" value="1"/>
</dbReference>
<reference evidence="3" key="1">
    <citation type="submission" date="2023-06" db="EMBL/GenBank/DDBJ databases">
        <title>Cytophagales bacterium Strain LB-30, isolated from soil.</title>
        <authorList>
            <person name="Liu B."/>
        </authorList>
    </citation>
    <scope>NUCLEOTIDE SEQUENCE</scope>
    <source>
        <strain evidence="3">LB-30</strain>
    </source>
</reference>
<accession>A0ABT8F128</accession>
<keyword evidence="1" id="KW-0732">Signal</keyword>
<feature type="chain" id="PRO_5047492656" evidence="1">
    <location>
        <begin position="20"/>
        <end position="193"/>
    </location>
</feature>
<dbReference type="PANTHER" id="PTHR30273:SF2">
    <property type="entry name" value="PROTEIN FECR"/>
    <property type="match status" value="1"/>
</dbReference>
<comment type="caution">
    <text evidence="3">The sequence shown here is derived from an EMBL/GenBank/DDBJ whole genome shotgun (WGS) entry which is preliminary data.</text>
</comment>
<keyword evidence="4" id="KW-1185">Reference proteome</keyword>
<dbReference type="InterPro" id="IPR012373">
    <property type="entry name" value="Ferrdict_sens_TM"/>
</dbReference>
<dbReference type="Pfam" id="PF04773">
    <property type="entry name" value="FecR"/>
    <property type="match status" value="1"/>
</dbReference>
<evidence type="ECO:0000313" key="3">
    <source>
        <dbReference type="EMBL" id="MDN4164009.1"/>
    </source>
</evidence>
<evidence type="ECO:0000313" key="4">
    <source>
        <dbReference type="Proteomes" id="UP001168552"/>
    </source>
</evidence>
<dbReference type="EMBL" id="JAUHJS010000001">
    <property type="protein sequence ID" value="MDN4164009.1"/>
    <property type="molecule type" value="Genomic_DNA"/>
</dbReference>
<gene>
    <name evidence="3" type="ORF">QWY31_00770</name>
</gene>
<dbReference type="InterPro" id="IPR006860">
    <property type="entry name" value="FecR"/>
</dbReference>
<evidence type="ECO:0000256" key="1">
    <source>
        <dbReference type="SAM" id="SignalP"/>
    </source>
</evidence>
<feature type="domain" description="FecR protein" evidence="2">
    <location>
        <begin position="27"/>
        <end position="112"/>
    </location>
</feature>
<proteinExistence type="predicted"/>
<feature type="signal peptide" evidence="1">
    <location>
        <begin position="1"/>
        <end position="19"/>
    </location>
</feature>
<name>A0ABT8F128_9BACT</name>
<dbReference type="PROSITE" id="PS51257">
    <property type="entry name" value="PROKAR_LIPOPROTEIN"/>
    <property type="match status" value="1"/>
</dbReference>
<protein>
    <submittedName>
        <fullName evidence="3">FecR family protein</fullName>
    </submittedName>
</protein>
<sequence>MKRIIYFLLASLLISSACSSVSIESQEEFQELELPDHSIVWLNKNSKITFDKDFQPRVVQLEGEAFFSVVADSTSAFLVKTELGEVKVLGTEFNVNSQADKLAVDVEHGVVELQVKTDKSVRKLYRSNRGVVKKGRKEIKLERSEFAHKQWLKAMEQDFKQLGKELRKTHRAMEKELKKEFKRGKKNMEKALK</sequence>
<evidence type="ECO:0000259" key="2">
    <source>
        <dbReference type="Pfam" id="PF04773"/>
    </source>
</evidence>
<dbReference type="Gene3D" id="2.60.120.1440">
    <property type="match status" value="1"/>
</dbReference>
<organism evidence="3 4">
    <name type="scientific">Shiella aurantiaca</name>
    <dbReference type="NCBI Taxonomy" id="3058365"/>
    <lineage>
        <taxon>Bacteria</taxon>
        <taxon>Pseudomonadati</taxon>
        <taxon>Bacteroidota</taxon>
        <taxon>Cytophagia</taxon>
        <taxon>Cytophagales</taxon>
        <taxon>Shiellaceae</taxon>
        <taxon>Shiella</taxon>
    </lineage>
</organism>
<dbReference type="RefSeq" id="WP_320002538.1">
    <property type="nucleotide sequence ID" value="NZ_JAUHJS010000001.1"/>
</dbReference>
<dbReference type="Proteomes" id="UP001168552">
    <property type="component" value="Unassembled WGS sequence"/>
</dbReference>